<name>A0A846H8E2_9CYAN</name>
<dbReference type="Proteomes" id="UP000031549">
    <property type="component" value="Unassembled WGS sequence"/>
</dbReference>
<organism evidence="1 2">
    <name type="scientific">Hassallia byssoidea VB512170</name>
    <dbReference type="NCBI Taxonomy" id="1304833"/>
    <lineage>
        <taxon>Bacteria</taxon>
        <taxon>Bacillati</taxon>
        <taxon>Cyanobacteriota</taxon>
        <taxon>Cyanophyceae</taxon>
        <taxon>Nostocales</taxon>
        <taxon>Tolypothrichaceae</taxon>
        <taxon>Hassallia</taxon>
    </lineage>
</organism>
<evidence type="ECO:0000313" key="2">
    <source>
        <dbReference type="Proteomes" id="UP000031549"/>
    </source>
</evidence>
<sequence length="71" mass="8108">MNSSTLRQIWLVIEETQTNILLGFNDAELIQQLLRELENKKFLTSEETSAISAYISSRVPLIRDLALARMA</sequence>
<gene>
    <name evidence="1" type="ORF">PI95_012435</name>
</gene>
<dbReference type="RefSeq" id="WP_039741901.1">
    <property type="nucleotide sequence ID" value="NZ_JTCM02000022.1"/>
</dbReference>
<protein>
    <submittedName>
        <fullName evidence="1">Uncharacterized protein</fullName>
    </submittedName>
</protein>
<proteinExistence type="predicted"/>
<accession>A0A846H8E2</accession>
<reference evidence="1 2" key="1">
    <citation type="journal article" date="2015" name="Genome Announc.">
        <title>Draft Genome Sequence of Cyanobacterium Hassallia byssoidea Strain VB512170, Isolated from Monuments in India.</title>
        <authorList>
            <person name="Singh D."/>
            <person name="Chandrababunaidu M.M."/>
            <person name="Panda A."/>
            <person name="Sen D."/>
            <person name="Bhattacharyya S."/>
            <person name="Adhikary S.P."/>
            <person name="Tripathy S."/>
        </authorList>
    </citation>
    <scope>NUCLEOTIDE SEQUENCE [LARGE SCALE GENOMIC DNA]</scope>
    <source>
        <strain evidence="1 2">VB512170</strain>
    </source>
</reference>
<comment type="caution">
    <text evidence="1">The sequence shown here is derived from an EMBL/GenBank/DDBJ whole genome shotgun (WGS) entry which is preliminary data.</text>
</comment>
<evidence type="ECO:0000313" key="1">
    <source>
        <dbReference type="EMBL" id="NEU73353.1"/>
    </source>
</evidence>
<keyword evidence="2" id="KW-1185">Reference proteome</keyword>
<dbReference type="AlphaFoldDB" id="A0A846H8E2"/>
<dbReference type="EMBL" id="JTCM02000022">
    <property type="protein sequence ID" value="NEU73353.1"/>
    <property type="molecule type" value="Genomic_DNA"/>
</dbReference>